<feature type="transmembrane region" description="Helical" evidence="10">
    <location>
        <begin position="298"/>
        <end position="319"/>
    </location>
</feature>
<keyword evidence="9" id="KW-0844">Vision</keyword>
<feature type="transmembrane region" description="Helical" evidence="10">
    <location>
        <begin position="514"/>
        <end position="535"/>
    </location>
</feature>
<dbReference type="PANTHER" id="PTHR24240">
    <property type="entry name" value="OPSIN"/>
    <property type="match status" value="1"/>
</dbReference>
<dbReference type="EMBL" id="CAKKLH010000005">
    <property type="protein sequence ID" value="CAH0098682.1"/>
    <property type="molecule type" value="Genomic_DNA"/>
</dbReference>
<feature type="transmembrane region" description="Helical" evidence="10">
    <location>
        <begin position="802"/>
        <end position="826"/>
    </location>
</feature>
<feature type="domain" description="G-protein coupled receptors family 1 profile" evidence="11">
    <location>
        <begin position="73"/>
        <end position="193"/>
    </location>
</feature>
<sequence length="1146" mass="129557">MNQSIELTATAMAQHGAYNPWSLPDSFTVFAFAPEDIRGFLHPHWHTQKSPHPMLYYFFGLYYLVMGSIAIFGNIIVLRIFSNNQALRTPANMLVMNLAMSDLLLMITLIPECVYNFFLGGPWQFGELGCQIHSFCGALMGYNQIMTLTLISWDRYNVIVKGFNGTPLTFSKSIILIIFSWVWALGWSVAPLVGWGLYAMDGMLGTMANLAMMNANVTAMAQQQPYNPWSLPDSFTIYNFAPEEIRSFLHPHWHNQKAPHPMMYYFFGIIYLVIGTVAISGNWMVLRILGSFPSLRTPANMLVMNLAVSDFLLMITLIPECVYNFFTGGPWQFGDLGCQIHAFCGALCGYSQITTLVLISYDRYNVIVKGFNGAPLTFSKAILFITFTWIWAFGWSVGPLVGWGYYAMDGMLGTQVAYEIFVRINRMELISNVTAMAQQQPYNPWSLPDSFTIYNFAPEEIRSFLHPHWHNQKAPHPMMYYFFGIIYLVIGTVAISGNWMVLRILGSFPALRTPANMLVMNLAISDFLLMITLIPECVYNFFTGGPWQFGDLGCQIHAFCGAICGYSQITTLVFISYDRYNVIVKGFNGAPLTFSKAVMQITFAWVWAFGWSVSPLVGWGYYAMDGMLGTMELISNVTAMAQQQPYNPWSLPDSFTIYNFAPEEIRSFLHPHWHNQKAPHPMMYYFFGIIYLVIGTVAISGNWMVLRILGSFPSLRTPANMLVMNLAVSDFLLMITLIPECVYNFFTGGPWQFGDLGCQIHAFCGALCGYSQITTLVIISYDRYNVIVKGFNGAPLTFSKAVMLITFSWIWAFGWSVSPLVGWGYYAMDGMLGTFSFSFGLKKIIMASNITAMAQQQPFNPWSIPDSFTVYAFAPEEIRSFLHPHWQTQKAPHPMIYYLFGILYLVIGTMAVSGNFMVLRILGSFPALRTPANMLVMNLAVSDFLLMITLLPEACYNFFTGGPWRFGDLGCQIHAFCGALCGYSQITTLVLISWDRYNVIVKGFNAAPLTFGKASTLIILNWIWAFGWSVCPLLIMANNITAMAQQQPFNPWSLPDSFTVYAFAPEEIRSFLHPHWQTQKAPHPMIYYLFGILYLVIGEFNKYNGSQWKLYGPENPRKFPGTENPGQYARDELGGFRFPLNDNSSP</sequence>
<dbReference type="InterPro" id="IPR017452">
    <property type="entry name" value="GPCR_Rhodpsn_7TM"/>
</dbReference>
<name>A0A8J2RA92_9CRUS</name>
<dbReference type="GO" id="GO:0004930">
    <property type="term" value="F:G protein-coupled receptor activity"/>
    <property type="evidence" value="ECO:0007669"/>
    <property type="project" value="UniProtKB-KW"/>
</dbReference>
<dbReference type="InterPro" id="IPR000276">
    <property type="entry name" value="GPCR_Rhodpsn"/>
</dbReference>
<dbReference type="FunFam" id="1.20.1070.10:FF:001298">
    <property type="entry name" value="Long wavelength opsin B14"/>
    <property type="match status" value="4"/>
</dbReference>
<keyword evidence="9" id="KW-0716">Sensory transduction</keyword>
<feature type="transmembrane region" description="Helical" evidence="10">
    <location>
        <begin position="1014"/>
        <end position="1035"/>
    </location>
</feature>
<evidence type="ECO:0000256" key="6">
    <source>
        <dbReference type="ARBA" id="ARBA00023136"/>
    </source>
</evidence>
<feature type="domain" description="G-protein coupled receptors family 1 profile" evidence="11">
    <location>
        <begin position="701"/>
        <end position="821"/>
    </location>
</feature>
<feature type="transmembrane region" description="Helical" evidence="10">
    <location>
        <begin position="479"/>
        <end position="502"/>
    </location>
</feature>
<feature type="transmembrane region" description="Helical" evidence="10">
    <location>
        <begin position="174"/>
        <end position="198"/>
    </location>
</feature>
<feature type="domain" description="G-protein coupled receptors family 1 profile" evidence="11">
    <location>
        <begin position="914"/>
        <end position="1026"/>
    </location>
</feature>
<keyword evidence="7" id="KW-0675">Receptor</keyword>
<feature type="transmembrane region" description="Helical" evidence="10">
    <location>
        <begin position="131"/>
        <end position="153"/>
    </location>
</feature>
<comment type="subcellular location">
    <subcellularLocation>
        <location evidence="1">Membrane</location>
        <topology evidence="1">Multi-pass membrane protein</topology>
    </subcellularLocation>
</comment>
<dbReference type="Pfam" id="PF00001">
    <property type="entry name" value="7tm_1"/>
    <property type="match status" value="5"/>
</dbReference>
<keyword evidence="4 10" id="KW-1133">Transmembrane helix</keyword>
<dbReference type="InterPro" id="IPR050125">
    <property type="entry name" value="GPCR_opsins"/>
</dbReference>
<feature type="transmembrane region" description="Helical" evidence="10">
    <location>
        <begin position="55"/>
        <end position="81"/>
    </location>
</feature>
<evidence type="ECO:0000256" key="4">
    <source>
        <dbReference type="ARBA" id="ARBA00022989"/>
    </source>
</evidence>
<dbReference type="Proteomes" id="UP000789390">
    <property type="component" value="Unassembled WGS sequence"/>
</dbReference>
<dbReference type="PRINTS" id="PR00237">
    <property type="entry name" value="GPCRRHODOPSN"/>
</dbReference>
<feature type="transmembrane region" description="Helical" evidence="10">
    <location>
        <begin position="718"/>
        <end position="739"/>
    </location>
</feature>
<evidence type="ECO:0000313" key="13">
    <source>
        <dbReference type="Proteomes" id="UP000789390"/>
    </source>
</evidence>
<dbReference type="AlphaFoldDB" id="A0A8J2RA92"/>
<comment type="similarity">
    <text evidence="2">Belongs to the G-protein coupled receptor 1 family.</text>
</comment>
<feature type="transmembrane region" description="Helical" evidence="10">
    <location>
        <begin position="263"/>
        <end position="286"/>
    </location>
</feature>
<keyword evidence="6 10" id="KW-0472">Membrane</keyword>
<keyword evidence="13" id="KW-1185">Reference proteome</keyword>
<gene>
    <name evidence="12" type="ORF">DGAL_LOCUS768</name>
</gene>
<keyword evidence="3 10" id="KW-0812">Transmembrane</keyword>
<feature type="transmembrane region" description="Helical" evidence="10">
    <location>
        <begin position="759"/>
        <end position="781"/>
    </location>
</feature>
<keyword evidence="8" id="KW-0807">Transducer</keyword>
<evidence type="ECO:0000256" key="5">
    <source>
        <dbReference type="ARBA" id="ARBA00023040"/>
    </source>
</evidence>
<accession>A0A8J2RA92</accession>
<evidence type="ECO:0000256" key="1">
    <source>
        <dbReference type="ARBA" id="ARBA00004141"/>
    </source>
</evidence>
<reference evidence="12" key="1">
    <citation type="submission" date="2021-11" db="EMBL/GenBank/DDBJ databases">
        <authorList>
            <person name="Schell T."/>
        </authorList>
    </citation>
    <scope>NUCLEOTIDE SEQUENCE</scope>
    <source>
        <strain evidence="12">M5</strain>
    </source>
</reference>
<dbReference type="OrthoDB" id="9445642at2759"/>
<evidence type="ECO:0000259" key="11">
    <source>
        <dbReference type="PROSITE" id="PS50262"/>
    </source>
</evidence>
<feature type="transmembrane region" description="Helical" evidence="10">
    <location>
        <begin position="896"/>
        <end position="922"/>
    </location>
</feature>
<feature type="transmembrane region" description="Helical" evidence="10">
    <location>
        <begin position="598"/>
        <end position="622"/>
    </location>
</feature>
<organism evidence="12 13">
    <name type="scientific">Daphnia galeata</name>
    <dbReference type="NCBI Taxonomy" id="27404"/>
    <lineage>
        <taxon>Eukaryota</taxon>
        <taxon>Metazoa</taxon>
        <taxon>Ecdysozoa</taxon>
        <taxon>Arthropoda</taxon>
        <taxon>Crustacea</taxon>
        <taxon>Branchiopoda</taxon>
        <taxon>Diplostraca</taxon>
        <taxon>Cladocera</taxon>
        <taxon>Anomopoda</taxon>
        <taxon>Daphniidae</taxon>
        <taxon>Daphnia</taxon>
    </lineage>
</organism>
<evidence type="ECO:0000256" key="8">
    <source>
        <dbReference type="ARBA" id="ARBA00023224"/>
    </source>
</evidence>
<feature type="transmembrane region" description="Helical" evidence="10">
    <location>
        <begin position="93"/>
        <end position="111"/>
    </location>
</feature>
<evidence type="ECO:0000256" key="2">
    <source>
        <dbReference type="ARBA" id="ARBA00010663"/>
    </source>
</evidence>
<feature type="domain" description="G-protein coupled receptors family 1 profile" evidence="11">
    <location>
        <begin position="281"/>
        <end position="393"/>
    </location>
</feature>
<protein>
    <recommendedName>
        <fullName evidence="11">G-protein coupled receptors family 1 profile domain-containing protein</fullName>
    </recommendedName>
</protein>
<evidence type="ECO:0000256" key="3">
    <source>
        <dbReference type="ARBA" id="ARBA00022692"/>
    </source>
</evidence>
<evidence type="ECO:0000313" key="12">
    <source>
        <dbReference type="EMBL" id="CAH0098682.1"/>
    </source>
</evidence>
<comment type="caution">
    <text evidence="12">The sequence shown here is derived from an EMBL/GenBank/DDBJ whole genome shotgun (WGS) entry which is preliminary data.</text>
</comment>
<evidence type="ECO:0000256" key="10">
    <source>
        <dbReference type="SAM" id="Phobius"/>
    </source>
</evidence>
<dbReference type="GO" id="GO:0007601">
    <property type="term" value="P:visual perception"/>
    <property type="evidence" value="ECO:0007669"/>
    <property type="project" value="UniProtKB-KW"/>
</dbReference>
<dbReference type="SUPFAM" id="SSF81321">
    <property type="entry name" value="Family A G protein-coupled receptor-like"/>
    <property type="match status" value="5"/>
</dbReference>
<feature type="transmembrane region" description="Helical" evidence="10">
    <location>
        <begin position="382"/>
        <end position="406"/>
    </location>
</feature>
<feature type="transmembrane region" description="Helical" evidence="10">
    <location>
        <begin position="1085"/>
        <end position="1101"/>
    </location>
</feature>
<proteinExistence type="inferred from homology"/>
<feature type="transmembrane region" description="Helical" evidence="10">
    <location>
        <begin position="934"/>
        <end position="952"/>
    </location>
</feature>
<feature type="domain" description="G-protein coupled receptors family 1 profile" evidence="11">
    <location>
        <begin position="497"/>
        <end position="617"/>
    </location>
</feature>
<feature type="transmembrane region" description="Helical" evidence="10">
    <location>
        <begin position="972"/>
        <end position="994"/>
    </location>
</feature>
<feature type="transmembrane region" description="Helical" evidence="10">
    <location>
        <begin position="683"/>
        <end position="706"/>
    </location>
</feature>
<keyword evidence="5" id="KW-0297">G-protein coupled receptor</keyword>
<dbReference type="GO" id="GO:0016020">
    <property type="term" value="C:membrane"/>
    <property type="evidence" value="ECO:0007669"/>
    <property type="project" value="UniProtKB-SubCell"/>
</dbReference>
<dbReference type="Gene3D" id="1.20.1070.10">
    <property type="entry name" value="Rhodopsin 7-helix transmembrane proteins"/>
    <property type="match status" value="5"/>
</dbReference>
<feature type="transmembrane region" description="Helical" evidence="10">
    <location>
        <begin position="555"/>
        <end position="577"/>
    </location>
</feature>
<evidence type="ECO:0000256" key="9">
    <source>
        <dbReference type="ARBA" id="ARBA00023305"/>
    </source>
</evidence>
<feature type="transmembrane region" description="Helical" evidence="10">
    <location>
        <begin position="339"/>
        <end position="361"/>
    </location>
</feature>
<evidence type="ECO:0000256" key="7">
    <source>
        <dbReference type="ARBA" id="ARBA00023170"/>
    </source>
</evidence>
<dbReference type="PROSITE" id="PS50262">
    <property type="entry name" value="G_PROTEIN_RECEP_F1_2"/>
    <property type="match status" value="5"/>
</dbReference>